<dbReference type="KEGG" id="vg:77927320"/>
<feature type="transmembrane region" description="Helical" evidence="1">
    <location>
        <begin position="20"/>
        <end position="44"/>
    </location>
</feature>
<organism evidence="2 3">
    <name type="scientific">Streptomyces phage Faust</name>
    <dbReference type="NCBI Taxonomy" id="2767565"/>
    <lineage>
        <taxon>Viruses</taxon>
        <taxon>Duplodnaviria</taxon>
        <taxon>Heunggongvirae</taxon>
        <taxon>Uroviricota</taxon>
        <taxon>Caudoviricetes</taxon>
        <taxon>Stanwilliamsviridae</taxon>
        <taxon>Loccivirinae</taxon>
        <taxon>Faustvirus</taxon>
        <taxon>Faustvirus faust</taxon>
    </lineage>
</organism>
<evidence type="ECO:0000313" key="2">
    <source>
        <dbReference type="EMBL" id="QNN99128.1"/>
    </source>
</evidence>
<feature type="transmembrane region" description="Helical" evidence="1">
    <location>
        <begin position="114"/>
        <end position="133"/>
    </location>
</feature>
<evidence type="ECO:0000313" key="3">
    <source>
        <dbReference type="Proteomes" id="UP000516151"/>
    </source>
</evidence>
<dbReference type="Proteomes" id="UP000516151">
    <property type="component" value="Segment"/>
</dbReference>
<feature type="transmembrane region" description="Helical" evidence="1">
    <location>
        <begin position="88"/>
        <end position="108"/>
    </location>
</feature>
<proteinExistence type="predicted"/>
<accession>A0A7G9UYM3</accession>
<dbReference type="RefSeq" id="YP_010651635.1">
    <property type="nucleotide sequence ID" value="NC_070783.1"/>
</dbReference>
<gene>
    <name evidence="2" type="primary">25</name>
    <name evidence="2" type="ORF">SEA_FAUST_25</name>
</gene>
<dbReference type="GeneID" id="77927320"/>
<keyword evidence="3" id="KW-1185">Reference proteome</keyword>
<dbReference type="EMBL" id="MT684598">
    <property type="protein sequence ID" value="QNN99128.1"/>
    <property type="molecule type" value="Genomic_DNA"/>
</dbReference>
<evidence type="ECO:0000256" key="1">
    <source>
        <dbReference type="SAM" id="Phobius"/>
    </source>
</evidence>
<name>A0A7G9UYM3_9CAUD</name>
<feature type="transmembrane region" description="Helical" evidence="1">
    <location>
        <begin position="64"/>
        <end position="81"/>
    </location>
</feature>
<sequence length="144" mass="16240">MLNILRRAWQELATALSKPINKVAAVVLSVYTFLWGVWIANPFWDVFQHADIYSWLNQVAPEEFWGGMAMVTGAVMTYGVIRGSRNSLTIGAFVGFIHWLIIAMGYFAGDWKNTGGITSSAMALYCAAIYLNIRYLHFKETHPE</sequence>
<keyword evidence="1" id="KW-0472">Membrane</keyword>
<reference evidence="2 3" key="1">
    <citation type="submission" date="2020-06" db="EMBL/GenBank/DDBJ databases">
        <authorList>
            <person name="Arora M.N."/>
            <person name="Dalling M.T."/>
            <person name="Dawson S.P.M."/>
            <person name="Elia S.N."/>
            <person name="Burke B."/>
            <person name="Shaffer C.D."/>
            <person name="Weston-Hafer K.A."/>
            <person name="Garlena R.A."/>
            <person name="Russell D.A."/>
            <person name="Pope W.H."/>
            <person name="Jacobs-Sera D."/>
            <person name="Hatfull G.F."/>
        </authorList>
    </citation>
    <scope>NUCLEOTIDE SEQUENCE [LARGE SCALE GENOMIC DNA]</scope>
</reference>
<keyword evidence="1" id="KW-0812">Transmembrane</keyword>
<keyword evidence="1" id="KW-1133">Transmembrane helix</keyword>
<protein>
    <submittedName>
        <fullName evidence="2">Membrane protein</fullName>
    </submittedName>
</protein>